<dbReference type="InterPro" id="IPR029787">
    <property type="entry name" value="Nucleotide_cyclase"/>
</dbReference>
<evidence type="ECO:0000313" key="3">
    <source>
        <dbReference type="Proteomes" id="UP001141950"/>
    </source>
</evidence>
<keyword evidence="3" id="KW-1185">Reference proteome</keyword>
<dbReference type="Gene3D" id="3.30.70.270">
    <property type="match status" value="1"/>
</dbReference>
<proteinExistence type="predicted"/>
<feature type="transmembrane region" description="Helical" evidence="1">
    <location>
        <begin position="38"/>
        <end position="57"/>
    </location>
</feature>
<accession>A0A9X2SC93</accession>
<keyword evidence="1" id="KW-0812">Transmembrane</keyword>
<evidence type="ECO:0000313" key="2">
    <source>
        <dbReference type="EMBL" id="MCR2807815.1"/>
    </source>
</evidence>
<name>A0A9X2SC93_9BACL</name>
<protein>
    <submittedName>
        <fullName evidence="2">GGDEF domain-containing protein</fullName>
    </submittedName>
</protein>
<comment type="caution">
    <text evidence="2">The sequence shown here is derived from an EMBL/GenBank/DDBJ whole genome shotgun (WGS) entry which is preliminary data.</text>
</comment>
<dbReference type="SUPFAM" id="SSF55073">
    <property type="entry name" value="Nucleotide cyclase"/>
    <property type="match status" value="1"/>
</dbReference>
<feature type="transmembrane region" description="Helical" evidence="1">
    <location>
        <begin position="64"/>
        <end position="81"/>
    </location>
</feature>
<feature type="transmembrane region" description="Helical" evidence="1">
    <location>
        <begin position="12"/>
        <end position="32"/>
    </location>
</feature>
<dbReference type="InterPro" id="IPR043128">
    <property type="entry name" value="Rev_trsase/Diguanyl_cyclase"/>
</dbReference>
<dbReference type="Proteomes" id="UP001141950">
    <property type="component" value="Unassembled WGS sequence"/>
</dbReference>
<dbReference type="RefSeq" id="WP_257452656.1">
    <property type="nucleotide sequence ID" value="NZ_JANIPJ010000034.1"/>
</dbReference>
<keyword evidence="1" id="KW-0472">Membrane</keyword>
<dbReference type="AlphaFoldDB" id="A0A9X2SC93"/>
<sequence length="287" mass="32088">MAKVKRNAGSILSDSGFLLFIVLCFAGILFVSGEQTHFLQNIVLLNLAFLISILSYFINVTTGLILNILFLFGYGTYTLYQTLAVGDAVPPGAYFWLLMAPLYTAAVWLFSLGMKRLQTDNDALREANSRLGALDQETNLRGALIFQKDAAVFMALSTRYGIPLTLLVIQVRYWDEVRRLISDEQMSSVLLELSELSQASIRSNDTLYMLDPGKATWGLLLFAGRDGAKIVAERLKANMAEFNARERSGGYKVEFQLRIGPYTYDPEAVASPFDWIDKASKQLEFDV</sequence>
<evidence type="ECO:0000256" key="1">
    <source>
        <dbReference type="SAM" id="Phobius"/>
    </source>
</evidence>
<organism evidence="2 3">
    <name type="scientific">Paenibacillus soyae</name>
    <dbReference type="NCBI Taxonomy" id="2969249"/>
    <lineage>
        <taxon>Bacteria</taxon>
        <taxon>Bacillati</taxon>
        <taxon>Bacillota</taxon>
        <taxon>Bacilli</taxon>
        <taxon>Bacillales</taxon>
        <taxon>Paenibacillaceae</taxon>
        <taxon>Paenibacillus</taxon>
    </lineage>
</organism>
<reference evidence="2" key="1">
    <citation type="submission" date="2022-08" db="EMBL/GenBank/DDBJ databases">
        <title>The genomic sequence of strain Paenibacillus sp. SCIV0701.</title>
        <authorList>
            <person name="Zhao H."/>
        </authorList>
    </citation>
    <scope>NUCLEOTIDE SEQUENCE</scope>
    <source>
        <strain evidence="2">SCIV0701</strain>
    </source>
</reference>
<gene>
    <name evidence="2" type="ORF">NQZ67_28455</name>
</gene>
<dbReference type="EMBL" id="JANIPJ010000034">
    <property type="protein sequence ID" value="MCR2807815.1"/>
    <property type="molecule type" value="Genomic_DNA"/>
</dbReference>
<keyword evidence="1" id="KW-1133">Transmembrane helix</keyword>
<feature type="transmembrane region" description="Helical" evidence="1">
    <location>
        <begin position="93"/>
        <end position="112"/>
    </location>
</feature>